<dbReference type="GO" id="GO:0004034">
    <property type="term" value="F:aldose 1-epimerase activity"/>
    <property type="evidence" value="ECO:0007669"/>
    <property type="project" value="UniProtKB-EC"/>
</dbReference>
<evidence type="ECO:0000256" key="7">
    <source>
        <dbReference type="ARBA" id="ARBA00014165"/>
    </source>
</evidence>
<keyword evidence="8" id="KW-0106">Calcium</keyword>
<comment type="similarity">
    <text evidence="4 11">Belongs to the aldose epimerase family.</text>
</comment>
<evidence type="ECO:0000256" key="10">
    <source>
        <dbReference type="ARBA" id="ARBA00023277"/>
    </source>
</evidence>
<dbReference type="GO" id="GO:0006006">
    <property type="term" value="P:glucose metabolic process"/>
    <property type="evidence" value="ECO:0007669"/>
    <property type="project" value="TreeGrafter"/>
</dbReference>
<comment type="caution">
    <text evidence="15">The sequence shown here is derived from an EMBL/GenBank/DDBJ whole genome shotgun (WGS) entry which is preliminary data.</text>
</comment>
<comment type="subunit">
    <text evidence="5">Monomer.</text>
</comment>
<dbReference type="InterPro" id="IPR014718">
    <property type="entry name" value="GH-type_carb-bd"/>
</dbReference>
<evidence type="ECO:0000256" key="4">
    <source>
        <dbReference type="ARBA" id="ARBA00006206"/>
    </source>
</evidence>
<dbReference type="InterPro" id="IPR015443">
    <property type="entry name" value="Aldose_1-epimerase"/>
</dbReference>
<evidence type="ECO:0000256" key="8">
    <source>
        <dbReference type="ARBA" id="ARBA00022837"/>
    </source>
</evidence>
<feature type="active site" description="Proton donor" evidence="12">
    <location>
        <position position="181"/>
    </location>
</feature>
<evidence type="ECO:0000256" key="11">
    <source>
        <dbReference type="PIRNR" id="PIRNR005096"/>
    </source>
</evidence>
<evidence type="ECO:0000256" key="1">
    <source>
        <dbReference type="ARBA" id="ARBA00001614"/>
    </source>
</evidence>
<evidence type="ECO:0000313" key="15">
    <source>
        <dbReference type="EMBL" id="MCU7552217.1"/>
    </source>
</evidence>
<evidence type="ECO:0000256" key="14">
    <source>
        <dbReference type="PIRSR" id="PIRSR005096-3"/>
    </source>
</evidence>
<comment type="catalytic activity">
    <reaction evidence="1 11">
        <text>alpha-D-glucose = beta-D-glucose</text>
        <dbReference type="Rhea" id="RHEA:10264"/>
        <dbReference type="ChEBI" id="CHEBI:15903"/>
        <dbReference type="ChEBI" id="CHEBI:17925"/>
        <dbReference type="EC" id="5.1.3.3"/>
    </reaction>
</comment>
<dbReference type="InterPro" id="IPR011013">
    <property type="entry name" value="Gal_mutarotase_sf_dom"/>
</dbReference>
<dbReference type="GO" id="GO:0030246">
    <property type="term" value="F:carbohydrate binding"/>
    <property type="evidence" value="ECO:0007669"/>
    <property type="project" value="InterPro"/>
</dbReference>
<dbReference type="GO" id="GO:0033499">
    <property type="term" value="P:galactose catabolic process via UDP-galactose, Leloir pathway"/>
    <property type="evidence" value="ECO:0007669"/>
    <property type="project" value="TreeGrafter"/>
</dbReference>
<organism evidence="15 16">
    <name type="scientific">Paraflavisolibacter caeni</name>
    <dbReference type="NCBI Taxonomy" id="2982496"/>
    <lineage>
        <taxon>Bacteria</taxon>
        <taxon>Pseudomonadati</taxon>
        <taxon>Bacteroidota</taxon>
        <taxon>Chitinophagia</taxon>
        <taxon>Chitinophagales</taxon>
        <taxon>Chitinophagaceae</taxon>
        <taxon>Paraflavisolibacter</taxon>
    </lineage>
</organism>
<comment type="pathway">
    <text evidence="3 11">Carbohydrate metabolism; hexose metabolism.</text>
</comment>
<dbReference type="InterPro" id="IPR008183">
    <property type="entry name" value="Aldose_1/G6P_1-epimerase"/>
</dbReference>
<feature type="binding site" evidence="13">
    <location>
        <position position="249"/>
    </location>
    <ligand>
        <name>beta-D-galactose</name>
        <dbReference type="ChEBI" id="CHEBI:27667"/>
    </ligand>
</feature>
<dbReference type="Gene3D" id="2.70.98.10">
    <property type="match status" value="1"/>
</dbReference>
<accession>A0A9X3BJ31</accession>
<feature type="binding site" evidence="14">
    <location>
        <begin position="181"/>
        <end position="183"/>
    </location>
    <ligand>
        <name>beta-D-galactose</name>
        <dbReference type="ChEBI" id="CHEBI:27667"/>
    </ligand>
</feature>
<dbReference type="CDD" id="cd09019">
    <property type="entry name" value="galactose_mutarotase_like"/>
    <property type="match status" value="1"/>
</dbReference>
<feature type="binding site" evidence="14">
    <location>
        <begin position="81"/>
        <end position="82"/>
    </location>
    <ligand>
        <name>beta-D-galactose</name>
        <dbReference type="ChEBI" id="CHEBI:27667"/>
    </ligand>
</feature>
<dbReference type="Pfam" id="PF01263">
    <property type="entry name" value="Aldose_epim"/>
    <property type="match status" value="1"/>
</dbReference>
<dbReference type="RefSeq" id="WP_279299654.1">
    <property type="nucleotide sequence ID" value="NZ_JAOTIF010000030.1"/>
</dbReference>
<keyword evidence="16" id="KW-1185">Reference proteome</keyword>
<dbReference type="PANTHER" id="PTHR10091">
    <property type="entry name" value="ALDOSE-1-EPIMERASE"/>
    <property type="match status" value="1"/>
</dbReference>
<reference evidence="15" key="2">
    <citation type="submission" date="2023-04" db="EMBL/GenBank/DDBJ databases">
        <title>Paracnuella aquatica gen. nov., sp. nov., a member of the family Chitinophagaceae isolated from a hot spring.</title>
        <authorList>
            <person name="Wang C."/>
        </authorList>
    </citation>
    <scope>NUCLEOTIDE SEQUENCE</scope>
    <source>
        <strain evidence="15">LB-8</strain>
    </source>
</reference>
<keyword evidence="9 11" id="KW-0413">Isomerase</keyword>
<evidence type="ECO:0000256" key="13">
    <source>
        <dbReference type="PIRSR" id="PIRSR005096-2"/>
    </source>
</evidence>
<proteinExistence type="inferred from homology"/>
<evidence type="ECO:0000313" key="16">
    <source>
        <dbReference type="Proteomes" id="UP001155483"/>
    </source>
</evidence>
<keyword evidence="10 11" id="KW-0119">Carbohydrate metabolism</keyword>
<dbReference type="NCBIfam" id="NF008277">
    <property type="entry name" value="PRK11055.1"/>
    <property type="match status" value="1"/>
</dbReference>
<evidence type="ECO:0000256" key="2">
    <source>
        <dbReference type="ARBA" id="ARBA00001913"/>
    </source>
</evidence>
<feature type="active site" description="Proton acceptor" evidence="12">
    <location>
        <position position="314"/>
    </location>
</feature>
<evidence type="ECO:0000256" key="5">
    <source>
        <dbReference type="ARBA" id="ARBA00011245"/>
    </source>
</evidence>
<dbReference type="PIRSF" id="PIRSF005096">
    <property type="entry name" value="GALM"/>
    <property type="match status" value="1"/>
</dbReference>
<name>A0A9X3BJ31_9BACT</name>
<protein>
    <recommendedName>
        <fullName evidence="7 11">Aldose 1-epimerase</fullName>
        <ecNumber evidence="6 11">5.1.3.3</ecNumber>
    </recommendedName>
</protein>
<dbReference type="PROSITE" id="PS00545">
    <property type="entry name" value="ALDOSE_1_EPIMERASE"/>
    <property type="match status" value="1"/>
</dbReference>
<evidence type="ECO:0000256" key="12">
    <source>
        <dbReference type="PIRSR" id="PIRSR005096-1"/>
    </source>
</evidence>
<sequence length="357" mass="39292">MLEFSIDVIDFGNTNEGNASLINMSNGIVDVAITNYGATIVSIDSPDVSGNKKNIVAGFSSLQPYLNNHPYLGCTVGRFANRIAYGKFHLDGKEYQLPINDGVNHLHGGQGGFHRKLWDIKTIINENDKVGVELFCLSKDGEEGYPGNLEVTVKYLLDNNGLCISFFAGTDMPTIVNLTNHTYFNLSGFEDETIYNHQLQIFADNYLVKNSNNIPSGEIAPVKHTVFDFITPKSIGDHIGQLAEDKGYDHDFVLNTQDGNLVCAAALSDPPSGRVLKVYTNSPGVHLYTANWWDGTLTGQQGKAYQQHSSIALETQAFPDAPNHAHFPNVILRPGELYKTTTIFQFQNIPFASAAHF</sequence>
<evidence type="ECO:0000256" key="6">
    <source>
        <dbReference type="ARBA" id="ARBA00013185"/>
    </source>
</evidence>
<dbReference type="SUPFAM" id="SSF74650">
    <property type="entry name" value="Galactose mutarotase-like"/>
    <property type="match status" value="1"/>
</dbReference>
<dbReference type="AlphaFoldDB" id="A0A9X3BJ31"/>
<dbReference type="InterPro" id="IPR047215">
    <property type="entry name" value="Galactose_mutarotase-like"/>
</dbReference>
<dbReference type="Proteomes" id="UP001155483">
    <property type="component" value="Unassembled WGS sequence"/>
</dbReference>
<evidence type="ECO:0000256" key="3">
    <source>
        <dbReference type="ARBA" id="ARBA00005028"/>
    </source>
</evidence>
<dbReference type="InterPro" id="IPR018052">
    <property type="entry name" value="Ald1_epimerase_CS"/>
</dbReference>
<dbReference type="EMBL" id="JAOTIF010000030">
    <property type="protein sequence ID" value="MCU7552217.1"/>
    <property type="molecule type" value="Genomic_DNA"/>
</dbReference>
<gene>
    <name evidence="15" type="ORF">OCK74_24070</name>
</gene>
<reference evidence="15" key="1">
    <citation type="submission" date="2022-09" db="EMBL/GenBank/DDBJ databases">
        <authorList>
            <person name="Yuan C."/>
            <person name="Ke Z."/>
        </authorList>
    </citation>
    <scope>NUCLEOTIDE SEQUENCE</scope>
    <source>
        <strain evidence="15">LB-8</strain>
    </source>
</reference>
<dbReference type="PANTHER" id="PTHR10091:SF0">
    <property type="entry name" value="GALACTOSE MUTAROTASE"/>
    <property type="match status" value="1"/>
</dbReference>
<comment type="cofactor">
    <cofactor evidence="2">
        <name>Ca(2+)</name>
        <dbReference type="ChEBI" id="CHEBI:29108"/>
    </cofactor>
</comment>
<evidence type="ECO:0000256" key="9">
    <source>
        <dbReference type="ARBA" id="ARBA00023235"/>
    </source>
</evidence>
<dbReference type="EC" id="5.1.3.3" evidence="6 11"/>